<dbReference type="InterPro" id="IPR027417">
    <property type="entry name" value="P-loop_NTPase"/>
</dbReference>
<dbReference type="EC" id="5.6.2.4" evidence="7"/>
<dbReference type="GO" id="GO:0003677">
    <property type="term" value="F:DNA binding"/>
    <property type="evidence" value="ECO:0007669"/>
    <property type="project" value="InterPro"/>
</dbReference>
<evidence type="ECO:0000256" key="4">
    <source>
        <dbReference type="ARBA" id="ARBA00022840"/>
    </source>
</evidence>
<sequence length="754" mass="85252">MPEQLTLMSNAFEERYSSRYEELNPEQKKAVDLIEGPVLVLAGPGTGKTELLAMRIANILRQTQLSASNILCLTFTEAAVTEMRSRLSEIIGPDANRVAVFTFHAFCQNVISEHSERFAQLGSDAELISELEQVSMLRGIIDTLPHGDPYKPVSNPYLHVKNFLSTVSDLKREQITPDVLVAGIEMESKFSALHGESLQTFIGTHASSLKRQHFEDLRSELSGSDFAEYPISVEIVKILTQLLELDVEEKIWKKHRAPAKATIRKLYEKHVSPTALAKQRSLLQVYNGYESGLRQSNRYDYNDMINFVIERFRSDSELLMIYQERYQYILVDEYQDTNTAQNETVALLASFFERPNVFAVGDDDQSVFRFQGASLENVIYFDRQFPGAEVIPLIRNYRSQQTILDAAHALIARNSNRAVNYFGGSIEKTLIAANADRTPAPLLLQTYASELEELHGVADAIEKRIAGGAQAEDIAVIVRKNRHADEIASVLAQRGIPYRLDKGESVLNNPFIQRFIGLLTLLADPSRDELLFQTLAWEPFAAGARDLVALQRYCRHNRTGLWDVISSDQLSEVQLADPDGIRTVTERINNWSRISLEMPALEAMDTILQDSGGIITTLLGKDNSLHTMLRIYRLRSELVTLSEKSDSTYMLEDFIRDLQLYDEYNIELSEKTIRASDDAVEITTAHSSKGHQYDHVFIIKAVKKRLGQRDRFQPHEHSAWCCTNAGTPGYTRRGTPSLFCRSYASPAFDYDQSL</sequence>
<reference evidence="12 13" key="1">
    <citation type="submission" date="2015-02" db="EMBL/GenBank/DDBJ databases">
        <title>Improved understanding of the partial-nitritation anammox process through 23 genomes representing the majority of the microbial community.</title>
        <authorList>
            <person name="Speth D.R."/>
            <person name="In T Zandt M."/>
            <person name="Guerrero Cruz S."/>
            <person name="Jetten M.S."/>
            <person name="Dutilh B.E."/>
        </authorList>
    </citation>
    <scope>NUCLEOTIDE SEQUENCE [LARGE SCALE GENOMIC DNA]</scope>
    <source>
        <strain evidence="12">OLB20</strain>
    </source>
</reference>
<feature type="domain" description="UvrD-like helicase ATP-binding" evidence="10">
    <location>
        <begin position="21"/>
        <end position="400"/>
    </location>
</feature>
<dbReference type="PANTHER" id="PTHR11070:SF2">
    <property type="entry name" value="ATP-DEPENDENT DNA HELICASE SRS2"/>
    <property type="match status" value="1"/>
</dbReference>
<dbReference type="PANTHER" id="PTHR11070">
    <property type="entry name" value="UVRD / RECB / PCRA DNA HELICASE FAMILY MEMBER"/>
    <property type="match status" value="1"/>
</dbReference>
<evidence type="ECO:0000256" key="6">
    <source>
        <dbReference type="ARBA" id="ARBA00034617"/>
    </source>
</evidence>
<dbReference type="InterPro" id="IPR000212">
    <property type="entry name" value="DNA_helicase_UvrD/REP"/>
</dbReference>
<dbReference type="GO" id="GO:0043138">
    <property type="term" value="F:3'-5' DNA helicase activity"/>
    <property type="evidence" value="ECO:0007669"/>
    <property type="project" value="UniProtKB-EC"/>
</dbReference>
<evidence type="ECO:0000259" key="10">
    <source>
        <dbReference type="PROSITE" id="PS51198"/>
    </source>
</evidence>
<feature type="domain" description="UvrD-like helicase C-terminal" evidence="11">
    <location>
        <begin position="401"/>
        <end position="690"/>
    </location>
</feature>
<organism evidence="12 13">
    <name type="scientific">candidate division WS6 bacterium OLB20</name>
    <dbReference type="NCBI Taxonomy" id="1617426"/>
    <lineage>
        <taxon>Bacteria</taxon>
        <taxon>Candidatus Dojkabacteria</taxon>
    </lineage>
</organism>
<comment type="caution">
    <text evidence="12">The sequence shown here is derived from an EMBL/GenBank/DDBJ whole genome shotgun (WGS) entry which is preliminary data.</text>
</comment>
<dbReference type="PATRIC" id="fig|1617426.3.peg.397"/>
<dbReference type="GO" id="GO:0005524">
    <property type="term" value="F:ATP binding"/>
    <property type="evidence" value="ECO:0007669"/>
    <property type="project" value="UniProtKB-UniRule"/>
</dbReference>
<name>A0A136LXP0_9BACT</name>
<evidence type="ECO:0000256" key="9">
    <source>
        <dbReference type="PROSITE-ProRule" id="PRU00560"/>
    </source>
</evidence>
<dbReference type="Gene3D" id="3.40.50.300">
    <property type="entry name" value="P-loop containing nucleotide triphosphate hydrolases"/>
    <property type="match status" value="3"/>
</dbReference>
<dbReference type="SUPFAM" id="SSF52540">
    <property type="entry name" value="P-loop containing nucleoside triphosphate hydrolases"/>
    <property type="match status" value="1"/>
</dbReference>
<dbReference type="AlphaFoldDB" id="A0A136LXP0"/>
<evidence type="ECO:0000256" key="8">
    <source>
        <dbReference type="ARBA" id="ARBA00048988"/>
    </source>
</evidence>
<dbReference type="EMBL" id="JYNZ01000003">
    <property type="protein sequence ID" value="KXK26396.1"/>
    <property type="molecule type" value="Genomic_DNA"/>
</dbReference>
<evidence type="ECO:0000256" key="7">
    <source>
        <dbReference type="ARBA" id="ARBA00034808"/>
    </source>
</evidence>
<keyword evidence="2 9" id="KW-0378">Hydrolase</keyword>
<evidence type="ECO:0000259" key="11">
    <source>
        <dbReference type="PROSITE" id="PS51217"/>
    </source>
</evidence>
<dbReference type="STRING" id="1617426.TR69_WS6001000399"/>
<dbReference type="Pfam" id="PF00580">
    <property type="entry name" value="UvrD-helicase"/>
    <property type="match status" value="1"/>
</dbReference>
<evidence type="ECO:0000256" key="3">
    <source>
        <dbReference type="ARBA" id="ARBA00022806"/>
    </source>
</evidence>
<evidence type="ECO:0000256" key="5">
    <source>
        <dbReference type="ARBA" id="ARBA00023235"/>
    </source>
</evidence>
<dbReference type="CDD" id="cd17932">
    <property type="entry name" value="DEXQc_UvrD"/>
    <property type="match status" value="1"/>
</dbReference>
<keyword evidence="4 9" id="KW-0067">ATP-binding</keyword>
<gene>
    <name evidence="12" type="primary">uvrD</name>
    <name evidence="12" type="ORF">TR69_WS6001000399</name>
</gene>
<dbReference type="PROSITE" id="PS51198">
    <property type="entry name" value="UVRD_HELICASE_ATP_BIND"/>
    <property type="match status" value="1"/>
</dbReference>
<feature type="binding site" evidence="9">
    <location>
        <begin position="42"/>
        <end position="49"/>
    </location>
    <ligand>
        <name>ATP</name>
        <dbReference type="ChEBI" id="CHEBI:30616"/>
    </ligand>
</feature>
<proteinExistence type="predicted"/>
<protein>
    <recommendedName>
        <fullName evidence="7">DNA 3'-5' helicase</fullName>
        <ecNumber evidence="7">5.6.2.4</ecNumber>
    </recommendedName>
</protein>
<keyword evidence="1 9" id="KW-0547">Nucleotide-binding</keyword>
<dbReference type="PROSITE" id="PS51217">
    <property type="entry name" value="UVRD_HELICASE_CTER"/>
    <property type="match status" value="1"/>
</dbReference>
<comment type="catalytic activity">
    <reaction evidence="8">
        <text>ATP + H2O = ADP + phosphate + H(+)</text>
        <dbReference type="Rhea" id="RHEA:13065"/>
        <dbReference type="ChEBI" id="CHEBI:15377"/>
        <dbReference type="ChEBI" id="CHEBI:15378"/>
        <dbReference type="ChEBI" id="CHEBI:30616"/>
        <dbReference type="ChEBI" id="CHEBI:43474"/>
        <dbReference type="ChEBI" id="CHEBI:456216"/>
        <dbReference type="EC" id="5.6.2.4"/>
    </reaction>
</comment>
<dbReference type="Proteomes" id="UP000070457">
    <property type="component" value="Unassembled WGS sequence"/>
</dbReference>
<dbReference type="Pfam" id="PF13361">
    <property type="entry name" value="UvrD_C"/>
    <property type="match status" value="1"/>
</dbReference>
<comment type="catalytic activity">
    <reaction evidence="6">
        <text>Couples ATP hydrolysis with the unwinding of duplex DNA by translocating in the 3'-5' direction.</text>
        <dbReference type="EC" id="5.6.2.4"/>
    </reaction>
</comment>
<evidence type="ECO:0000313" key="12">
    <source>
        <dbReference type="EMBL" id="KXK26396.1"/>
    </source>
</evidence>
<evidence type="ECO:0000256" key="1">
    <source>
        <dbReference type="ARBA" id="ARBA00022741"/>
    </source>
</evidence>
<evidence type="ECO:0000313" key="13">
    <source>
        <dbReference type="Proteomes" id="UP000070457"/>
    </source>
</evidence>
<dbReference type="GO" id="GO:0000725">
    <property type="term" value="P:recombinational repair"/>
    <property type="evidence" value="ECO:0007669"/>
    <property type="project" value="TreeGrafter"/>
</dbReference>
<dbReference type="InterPro" id="IPR014016">
    <property type="entry name" value="UvrD-like_ATP-bd"/>
</dbReference>
<dbReference type="Gene3D" id="1.10.486.10">
    <property type="entry name" value="PCRA, domain 4"/>
    <property type="match status" value="1"/>
</dbReference>
<keyword evidence="3 9" id="KW-0347">Helicase</keyword>
<evidence type="ECO:0000256" key="2">
    <source>
        <dbReference type="ARBA" id="ARBA00022801"/>
    </source>
</evidence>
<keyword evidence="5" id="KW-0413">Isomerase</keyword>
<accession>A0A136LXP0</accession>
<dbReference type="InterPro" id="IPR014017">
    <property type="entry name" value="DNA_helicase_UvrD-like_C"/>
</dbReference>
<dbReference type="GO" id="GO:0016887">
    <property type="term" value="F:ATP hydrolysis activity"/>
    <property type="evidence" value="ECO:0007669"/>
    <property type="project" value="RHEA"/>
</dbReference>